<keyword evidence="2" id="KW-1185">Reference proteome</keyword>
<evidence type="ECO:0000313" key="1">
    <source>
        <dbReference type="EMBL" id="KAG0275550.1"/>
    </source>
</evidence>
<dbReference type="EMBL" id="JAAAIN010005223">
    <property type="protein sequence ID" value="KAG0275550.1"/>
    <property type="molecule type" value="Genomic_DNA"/>
</dbReference>
<evidence type="ECO:0000313" key="2">
    <source>
        <dbReference type="Proteomes" id="UP000823405"/>
    </source>
</evidence>
<dbReference type="AlphaFoldDB" id="A0A9P6QNK5"/>
<reference evidence="1" key="1">
    <citation type="journal article" date="2020" name="Fungal Divers.">
        <title>Resolving the Mortierellaceae phylogeny through synthesis of multi-gene phylogenetics and phylogenomics.</title>
        <authorList>
            <person name="Vandepol N."/>
            <person name="Liber J."/>
            <person name="Desiro A."/>
            <person name="Na H."/>
            <person name="Kennedy M."/>
            <person name="Barry K."/>
            <person name="Grigoriev I.V."/>
            <person name="Miller A.N."/>
            <person name="O'Donnell K."/>
            <person name="Stajich J.E."/>
            <person name="Bonito G."/>
        </authorList>
    </citation>
    <scope>NUCLEOTIDE SEQUENCE</scope>
    <source>
        <strain evidence="1">NVP60</strain>
    </source>
</reference>
<proteinExistence type="predicted"/>
<sequence length="128" mass="13829">MTNVWAGLRLNFDNLSLGLLELQTINSPVDYAQALLAVGTYGTYSANTAQGNTIVFDKNGGGRIYSTLSYLNKTSNSTLGELMSISAPTSVIMSGIKLTESAIPVTMGSTAYILDKVRVAFFKRHRKN</sequence>
<protein>
    <submittedName>
        <fullName evidence="1">Uncharacterized protein</fullName>
    </submittedName>
</protein>
<name>A0A9P6QNK5_9FUNG</name>
<comment type="caution">
    <text evidence="1">The sequence shown here is derived from an EMBL/GenBank/DDBJ whole genome shotgun (WGS) entry which is preliminary data.</text>
</comment>
<accession>A0A9P6QNK5</accession>
<gene>
    <name evidence="1" type="ORF">BGZ97_010272</name>
</gene>
<organism evidence="1 2">
    <name type="scientific">Linnemannia gamsii</name>
    <dbReference type="NCBI Taxonomy" id="64522"/>
    <lineage>
        <taxon>Eukaryota</taxon>
        <taxon>Fungi</taxon>
        <taxon>Fungi incertae sedis</taxon>
        <taxon>Mucoromycota</taxon>
        <taxon>Mortierellomycotina</taxon>
        <taxon>Mortierellomycetes</taxon>
        <taxon>Mortierellales</taxon>
        <taxon>Mortierellaceae</taxon>
        <taxon>Linnemannia</taxon>
    </lineage>
</organism>
<dbReference type="OrthoDB" id="2431312at2759"/>
<dbReference type="Proteomes" id="UP000823405">
    <property type="component" value="Unassembled WGS sequence"/>
</dbReference>